<proteinExistence type="predicted"/>
<evidence type="ECO:0008006" key="3">
    <source>
        <dbReference type="Google" id="ProtNLM"/>
    </source>
</evidence>
<reference evidence="1 2" key="1">
    <citation type="submission" date="2020-08" db="EMBL/GenBank/DDBJ databases">
        <title>Genomic Encyclopedia of Type Strains, Phase IV (KMG-V): Genome sequencing to study the core and pangenomes of soil and plant-associated prokaryotes.</title>
        <authorList>
            <person name="Whitman W."/>
        </authorList>
    </citation>
    <scope>NUCLEOTIDE SEQUENCE [LARGE SCALE GENOMIC DNA]</scope>
    <source>
        <strain evidence="1 2">SEMIA 4064</strain>
    </source>
</reference>
<sequence length="284" mass="31761">MSSFQMGEGSGHFVFSDQAAGSRRSMRIFYFRPKTSVPNPRFVIALHGLDRAASDFRDVLAKQADQHGMIVLVPEFDSDAFPDFYAYNYGNVRLAPPRKIVLAREHWTFGIIDRLFQYVRSGLNSSRSTFGMFGNSAGSQFVLRYLALNQATAVDQAIASNCGIYMLPDLKRDYPSGMGGLDLDESFLRRYFGRRLTILLGEADADSTAFDLPRTEEAMAQGPHRLARGLWHYELCKQISSELDQALAWKLEIVPGAGHVDQKIFDRAVDILADTDLSAITART</sequence>
<dbReference type="Proteomes" id="UP000549882">
    <property type="component" value="Unassembled WGS sequence"/>
</dbReference>
<evidence type="ECO:0000313" key="2">
    <source>
        <dbReference type="Proteomes" id="UP000549882"/>
    </source>
</evidence>
<dbReference type="AlphaFoldDB" id="A0A7W8XMF3"/>
<protein>
    <recommendedName>
        <fullName evidence="3">Alpha/beta hydrolase</fullName>
    </recommendedName>
</protein>
<organism evidence="1 2">
    <name type="scientific">Rhizobium paranaense</name>
    <dbReference type="NCBI Taxonomy" id="1650438"/>
    <lineage>
        <taxon>Bacteria</taxon>
        <taxon>Pseudomonadati</taxon>
        <taxon>Pseudomonadota</taxon>
        <taxon>Alphaproteobacteria</taxon>
        <taxon>Hyphomicrobiales</taxon>
        <taxon>Rhizobiaceae</taxon>
        <taxon>Rhizobium/Agrobacterium group</taxon>
        <taxon>Rhizobium</taxon>
    </lineage>
</organism>
<dbReference type="RefSeq" id="WP_107107676.1">
    <property type="nucleotide sequence ID" value="NZ_JACHBI010000001.1"/>
</dbReference>
<dbReference type="InterPro" id="IPR029058">
    <property type="entry name" value="AB_hydrolase_fold"/>
</dbReference>
<keyword evidence="2" id="KW-1185">Reference proteome</keyword>
<accession>A0A7W8XMF3</accession>
<dbReference type="Gene3D" id="3.40.50.1820">
    <property type="entry name" value="alpha/beta hydrolase"/>
    <property type="match status" value="1"/>
</dbReference>
<gene>
    <name evidence="1" type="ORF">GGD50_000673</name>
</gene>
<comment type="caution">
    <text evidence="1">The sequence shown here is derived from an EMBL/GenBank/DDBJ whole genome shotgun (WGS) entry which is preliminary data.</text>
</comment>
<dbReference type="EMBL" id="JACHBI010000001">
    <property type="protein sequence ID" value="MBB5572097.1"/>
    <property type="molecule type" value="Genomic_DNA"/>
</dbReference>
<dbReference type="SUPFAM" id="SSF53474">
    <property type="entry name" value="alpha/beta-Hydrolases"/>
    <property type="match status" value="1"/>
</dbReference>
<name>A0A7W8XMF3_9HYPH</name>
<evidence type="ECO:0000313" key="1">
    <source>
        <dbReference type="EMBL" id="MBB5572097.1"/>
    </source>
</evidence>